<evidence type="ECO:0000256" key="2">
    <source>
        <dbReference type="ARBA" id="ARBA00022723"/>
    </source>
</evidence>
<feature type="binding site" evidence="5">
    <location>
        <position position="274"/>
    </location>
    <ligand>
        <name>substrate</name>
    </ligand>
</feature>
<dbReference type="InterPro" id="IPR050178">
    <property type="entry name" value="AspA/AstE_fam"/>
</dbReference>
<dbReference type="CDD" id="cd06909">
    <property type="entry name" value="M14_ASPA"/>
    <property type="match status" value="1"/>
</dbReference>
<dbReference type="PANTHER" id="PTHR15162:SF7">
    <property type="entry name" value="SUCCINYLGLUTAMATE DESUCCINYLASE"/>
    <property type="match status" value="1"/>
</dbReference>
<dbReference type="NCBIfam" id="NF002601">
    <property type="entry name" value="PRK02259.1"/>
    <property type="match status" value="1"/>
</dbReference>
<comment type="catalytic activity">
    <reaction evidence="5">
        <text>an N-acyl-L-aspartate + H2O = a carboxylate + L-aspartate</text>
        <dbReference type="Rhea" id="RHEA:10872"/>
        <dbReference type="ChEBI" id="CHEBI:15377"/>
        <dbReference type="ChEBI" id="CHEBI:29067"/>
        <dbReference type="ChEBI" id="CHEBI:29991"/>
        <dbReference type="ChEBI" id="CHEBI:58497"/>
        <dbReference type="EC" id="3.5.1.15"/>
    </reaction>
</comment>
<sequence length="310" mass="35025">MPPIQRVLIVGGTHGNEFTGVYTIKKLQQHPNLVQRQNFETITLLANPQAFAAVRRYLDKDLNRCFRQADLQDLTRSSYEDIRAREINHLYGANGKTPVDVVVDIHSTTANMGLTVITHEHPFNLQLVAYLQSVNPLVKVYILPKSLEASSLPSICELGCTIEVGAIPQGILQAERFEETETLVKDILNYLELYNRGEVPLFKNSFTVYSHCGTIDYPRNESGEIQAMIHPQLQFQDYQPLNPGTPMFLTFKGEAIAYEGTSIIYPVFINEAAYYEKGIAMCITQPQQILLKKNEDNLGFQVYFANKFSG</sequence>
<reference evidence="8 9" key="1">
    <citation type="journal article" date="2020" name="ISME J.">
        <title>Comparative genomics reveals insights into cyanobacterial evolution and habitat adaptation.</title>
        <authorList>
            <person name="Chen M.Y."/>
            <person name="Teng W.K."/>
            <person name="Zhao L."/>
            <person name="Hu C.X."/>
            <person name="Zhou Y.K."/>
            <person name="Han B.P."/>
            <person name="Song L.R."/>
            <person name="Shu W.S."/>
        </authorList>
    </citation>
    <scope>NUCLEOTIDE SEQUENCE [LARGE SCALE GENOMIC DNA]</scope>
    <source>
        <strain evidence="8 9">FACHB-252</strain>
    </source>
</reference>
<comment type="caution">
    <text evidence="8">The sequence shown here is derived from an EMBL/GenBank/DDBJ whole genome shotgun (WGS) entry which is preliminary data.</text>
</comment>
<dbReference type="EMBL" id="JACJTC010000002">
    <property type="protein sequence ID" value="MBD2610124.1"/>
    <property type="molecule type" value="Genomic_DNA"/>
</dbReference>
<keyword evidence="2 5" id="KW-0479">Metal-binding</keyword>
<keyword evidence="3 5" id="KW-0378">Hydrolase</keyword>
<evidence type="ECO:0000256" key="1">
    <source>
        <dbReference type="ARBA" id="ARBA00006173"/>
    </source>
</evidence>
<dbReference type="SUPFAM" id="SSF53187">
    <property type="entry name" value="Zn-dependent exopeptidases"/>
    <property type="match status" value="1"/>
</dbReference>
<dbReference type="Gene3D" id="3.40.630.10">
    <property type="entry name" value="Zn peptidases"/>
    <property type="match status" value="1"/>
</dbReference>
<protein>
    <recommendedName>
        <fullName evidence="5">Probable aspartoacylase</fullName>
        <ecNumber evidence="5">3.5.1.15</ecNumber>
    </recommendedName>
</protein>
<dbReference type="Pfam" id="PF04952">
    <property type="entry name" value="AstE_AspA_hybrid"/>
    <property type="match status" value="1"/>
</dbReference>
<feature type="binding site" evidence="5">
    <location>
        <begin position="63"/>
        <end position="64"/>
    </location>
    <ligand>
        <name>substrate</name>
    </ligand>
</feature>
<evidence type="ECO:0000313" key="9">
    <source>
        <dbReference type="Proteomes" id="UP000606396"/>
    </source>
</evidence>
<accession>A0ABR8H3L1</accession>
<dbReference type="HAMAP" id="MF_00704">
    <property type="entry name" value="Aspartoacylase"/>
    <property type="match status" value="1"/>
</dbReference>
<dbReference type="Gene3D" id="2.20.25.160">
    <property type="match status" value="1"/>
</dbReference>
<feature type="binding site" evidence="5">
    <location>
        <position position="56"/>
    </location>
    <ligand>
        <name>substrate</name>
    </ligand>
</feature>
<dbReference type="GO" id="GO:0019807">
    <property type="term" value="F:aspartoacylase activity"/>
    <property type="evidence" value="ECO:0007669"/>
    <property type="project" value="UniProtKB-EC"/>
</dbReference>
<dbReference type="PIRSF" id="PIRSF018001">
    <property type="entry name" value="Aspartoacylase"/>
    <property type="match status" value="1"/>
</dbReference>
<dbReference type="Proteomes" id="UP000606396">
    <property type="component" value="Unassembled WGS sequence"/>
</dbReference>
<feature type="binding site" evidence="5">
    <location>
        <position position="163"/>
    </location>
    <ligand>
        <name>substrate</name>
    </ligand>
</feature>
<comment type="cofactor">
    <cofactor evidence="5">
        <name>Zn(2+)</name>
        <dbReference type="ChEBI" id="CHEBI:29105"/>
    </cofactor>
    <text evidence="5">Binds 1 zinc ion per subunit.</text>
</comment>
<evidence type="ECO:0000259" key="6">
    <source>
        <dbReference type="Pfam" id="PF04952"/>
    </source>
</evidence>
<dbReference type="PANTHER" id="PTHR15162">
    <property type="entry name" value="ASPARTOACYLASE"/>
    <property type="match status" value="1"/>
</dbReference>
<comment type="similarity">
    <text evidence="1 5">Belongs to the AspA/AstE family. Aspartoacylase subfamily.</text>
</comment>
<evidence type="ECO:0000313" key="8">
    <source>
        <dbReference type="EMBL" id="MBD2610124.1"/>
    </source>
</evidence>
<keyword evidence="9" id="KW-1185">Reference proteome</keyword>
<name>A0ABR8H3L1_NOSPU</name>
<dbReference type="InterPro" id="IPR055438">
    <property type="entry name" value="AstE_AspA_cat"/>
</dbReference>
<dbReference type="InterPro" id="IPR007036">
    <property type="entry name" value="Aste_AspA_hybrid_dom"/>
</dbReference>
<feature type="binding site" evidence="5">
    <location>
        <position position="17"/>
    </location>
    <ligand>
        <name>Zn(2+)</name>
        <dbReference type="ChEBI" id="CHEBI:29105"/>
    </ligand>
</feature>
<dbReference type="EC" id="3.5.1.15" evidence="5"/>
<proteinExistence type="inferred from homology"/>
<feature type="binding site" evidence="5">
    <location>
        <position position="106"/>
    </location>
    <ligand>
        <name>Zn(2+)</name>
        <dbReference type="ChEBI" id="CHEBI:29105"/>
    </ligand>
</feature>
<evidence type="ECO:0000256" key="3">
    <source>
        <dbReference type="ARBA" id="ARBA00022801"/>
    </source>
</evidence>
<evidence type="ECO:0000256" key="4">
    <source>
        <dbReference type="ARBA" id="ARBA00022833"/>
    </source>
</evidence>
<feature type="binding site" evidence="5">
    <location>
        <position position="14"/>
    </location>
    <ligand>
        <name>Zn(2+)</name>
        <dbReference type="ChEBI" id="CHEBI:29105"/>
    </ligand>
</feature>
<feature type="domain" description="AstE/AspA barrel-sandwich hybrid" evidence="6">
    <location>
        <begin position="205"/>
        <end position="285"/>
    </location>
</feature>
<evidence type="ECO:0000259" key="7">
    <source>
        <dbReference type="Pfam" id="PF24827"/>
    </source>
</evidence>
<feature type="domain" description="Succinylglutamate desuccinylase/Aspartoacylase catalytic" evidence="7">
    <location>
        <begin position="4"/>
        <end position="190"/>
    </location>
</feature>
<dbReference type="InterPro" id="IPR016708">
    <property type="entry name" value="Aspartoacylase"/>
</dbReference>
<gene>
    <name evidence="8" type="ORF">H6G94_02350</name>
</gene>
<evidence type="ECO:0000256" key="5">
    <source>
        <dbReference type="HAMAP-Rule" id="MF_00704"/>
    </source>
</evidence>
<organism evidence="8 9">
    <name type="scientific">Nostoc punctiforme FACHB-252</name>
    <dbReference type="NCBI Taxonomy" id="1357509"/>
    <lineage>
        <taxon>Bacteria</taxon>
        <taxon>Bacillati</taxon>
        <taxon>Cyanobacteriota</taxon>
        <taxon>Cyanophyceae</taxon>
        <taxon>Nostocales</taxon>
        <taxon>Nostocaceae</taxon>
        <taxon>Nostoc</taxon>
    </lineage>
</organism>
<keyword evidence="4 5" id="KW-0862">Zinc</keyword>
<dbReference type="Pfam" id="PF24827">
    <property type="entry name" value="AstE_AspA_cat"/>
    <property type="match status" value="1"/>
</dbReference>